<evidence type="ECO:0000256" key="1">
    <source>
        <dbReference type="SAM" id="Phobius"/>
    </source>
</evidence>
<comment type="caution">
    <text evidence="3">The sequence shown here is derived from an EMBL/GenBank/DDBJ whole genome shotgun (WGS) entry which is preliminary data.</text>
</comment>
<dbReference type="Pfam" id="PF03703">
    <property type="entry name" value="bPH_2"/>
    <property type="match status" value="1"/>
</dbReference>
<gene>
    <name evidence="3" type="ORF">A3A70_02795</name>
</gene>
<dbReference type="EMBL" id="MEVK01000044">
    <property type="protein sequence ID" value="OGC58065.1"/>
    <property type="molecule type" value="Genomic_DNA"/>
</dbReference>
<keyword evidence="1" id="KW-0812">Transmembrane</keyword>
<dbReference type="PANTHER" id="PTHR37938">
    <property type="entry name" value="BLL0215 PROTEIN"/>
    <property type="match status" value="1"/>
</dbReference>
<reference evidence="3 4" key="1">
    <citation type="journal article" date="2016" name="Nat. Commun.">
        <title>Thousands of microbial genomes shed light on interconnected biogeochemical processes in an aquifer system.</title>
        <authorList>
            <person name="Anantharaman K."/>
            <person name="Brown C.T."/>
            <person name="Hug L.A."/>
            <person name="Sharon I."/>
            <person name="Castelle C.J."/>
            <person name="Probst A.J."/>
            <person name="Thomas B.C."/>
            <person name="Singh A."/>
            <person name="Wilkins M.J."/>
            <person name="Karaoz U."/>
            <person name="Brodie E.L."/>
            <person name="Williams K.H."/>
            <person name="Hubbard S.S."/>
            <person name="Banfield J.F."/>
        </authorList>
    </citation>
    <scope>NUCLEOTIDE SEQUENCE [LARGE SCALE GENOMIC DNA]</scope>
</reference>
<dbReference type="STRING" id="1802627.A3A70_02795"/>
<dbReference type="AlphaFoldDB" id="A0A1F4VLV0"/>
<evidence type="ECO:0000259" key="2">
    <source>
        <dbReference type="Pfam" id="PF03703"/>
    </source>
</evidence>
<feature type="domain" description="YdbS-like PH" evidence="2">
    <location>
        <begin position="105"/>
        <end position="166"/>
    </location>
</feature>
<keyword evidence="1" id="KW-1133">Transmembrane helix</keyword>
<dbReference type="InterPro" id="IPR005182">
    <property type="entry name" value="YdbS-like_PH"/>
</dbReference>
<dbReference type="PANTHER" id="PTHR37938:SF1">
    <property type="entry name" value="BLL0215 PROTEIN"/>
    <property type="match status" value="1"/>
</dbReference>
<evidence type="ECO:0000313" key="4">
    <source>
        <dbReference type="Proteomes" id="UP000178964"/>
    </source>
</evidence>
<protein>
    <recommendedName>
        <fullName evidence="2">YdbS-like PH domain-containing protein</fullName>
    </recommendedName>
</protein>
<keyword evidence="1" id="KW-0472">Membrane</keyword>
<accession>A0A1F4VLV0</accession>
<evidence type="ECO:0000313" key="3">
    <source>
        <dbReference type="EMBL" id="OGC58065.1"/>
    </source>
</evidence>
<dbReference type="Proteomes" id="UP000178964">
    <property type="component" value="Unassembled WGS sequence"/>
</dbReference>
<name>A0A1F4VLV0_UNCKA</name>
<organism evidence="3 4">
    <name type="scientific">candidate division WWE3 bacterium RIFCSPLOWO2_01_FULL_42_11</name>
    <dbReference type="NCBI Taxonomy" id="1802627"/>
    <lineage>
        <taxon>Bacteria</taxon>
        <taxon>Katanobacteria</taxon>
    </lineage>
</organism>
<feature type="transmembrane region" description="Helical" evidence="1">
    <location>
        <begin position="33"/>
        <end position="55"/>
    </location>
</feature>
<sequence>MNPYSKKPNVYYFDLTEGEDILLFMRPHPITNLTWFSVSLILSFIPFLFLVFLATLTQPLFHDLLELFIIIWYLLILAYALEKAILWYFDISIVTNKRLIDLDVTGFLHRSISEAPLAKVQDVTFNARGMSATIFNYGDVSIQTAGATERFDFLKVRYPDKVHDIITDLLKSHHYLNEL</sequence>
<feature type="transmembrane region" description="Helical" evidence="1">
    <location>
        <begin position="67"/>
        <end position="89"/>
    </location>
</feature>
<proteinExistence type="predicted"/>